<evidence type="ECO:0000313" key="3">
    <source>
        <dbReference type="Proteomes" id="UP001241169"/>
    </source>
</evidence>
<feature type="region of interest" description="Disordered" evidence="1">
    <location>
        <begin position="1"/>
        <end position="96"/>
    </location>
</feature>
<organism evidence="2 3">
    <name type="scientific">Colletotrichum paranaense</name>
    <dbReference type="NCBI Taxonomy" id="1914294"/>
    <lineage>
        <taxon>Eukaryota</taxon>
        <taxon>Fungi</taxon>
        <taxon>Dikarya</taxon>
        <taxon>Ascomycota</taxon>
        <taxon>Pezizomycotina</taxon>
        <taxon>Sordariomycetes</taxon>
        <taxon>Hypocreomycetidae</taxon>
        <taxon>Glomerellales</taxon>
        <taxon>Glomerellaceae</taxon>
        <taxon>Colletotrichum</taxon>
        <taxon>Colletotrichum acutatum species complex</taxon>
    </lineage>
</organism>
<feature type="compositionally biased region" description="Basic and acidic residues" evidence="1">
    <location>
        <begin position="67"/>
        <end position="96"/>
    </location>
</feature>
<name>A0ABQ9S695_9PEZI</name>
<dbReference type="EMBL" id="MOPA01000012">
    <property type="protein sequence ID" value="KAK1526750.1"/>
    <property type="molecule type" value="Genomic_DNA"/>
</dbReference>
<keyword evidence="3" id="KW-1185">Reference proteome</keyword>
<sequence length="96" mass="11116">MEDDDITENGEYQEHVVDKSYAKGDKAYERGQKNSKKVKSNEIMDDTGREAQARRANMKLVKNAGRASRERRGYKDEEKDDEKDGEKDEKDEKKAT</sequence>
<dbReference type="GeneID" id="85381431"/>
<evidence type="ECO:0000313" key="2">
    <source>
        <dbReference type="EMBL" id="KAK1526750.1"/>
    </source>
</evidence>
<comment type="caution">
    <text evidence="2">The sequence shown here is derived from an EMBL/GenBank/DDBJ whole genome shotgun (WGS) entry which is preliminary data.</text>
</comment>
<dbReference type="RefSeq" id="XP_060343925.1">
    <property type="nucleotide sequence ID" value="XM_060497532.1"/>
</dbReference>
<proteinExistence type="predicted"/>
<gene>
    <name evidence="2" type="ORF">CPAR01_13278</name>
</gene>
<feature type="compositionally biased region" description="Basic and acidic residues" evidence="1">
    <location>
        <begin position="39"/>
        <end position="53"/>
    </location>
</feature>
<dbReference type="Proteomes" id="UP001241169">
    <property type="component" value="Unassembled WGS sequence"/>
</dbReference>
<reference evidence="2 3" key="1">
    <citation type="submission" date="2016-10" db="EMBL/GenBank/DDBJ databases">
        <title>The genome sequence of Colletotrichum fioriniae PJ7.</title>
        <authorList>
            <person name="Baroncelli R."/>
        </authorList>
    </citation>
    <scope>NUCLEOTIDE SEQUENCE [LARGE SCALE GENOMIC DNA]</scope>
    <source>
        <strain evidence="2 3">IMI 384185</strain>
    </source>
</reference>
<accession>A0ABQ9S695</accession>
<protein>
    <submittedName>
        <fullName evidence="2">Uncharacterized protein</fullName>
    </submittedName>
</protein>
<evidence type="ECO:0000256" key="1">
    <source>
        <dbReference type="SAM" id="MobiDB-lite"/>
    </source>
</evidence>
<feature type="compositionally biased region" description="Basic and acidic residues" evidence="1">
    <location>
        <begin position="12"/>
        <end position="32"/>
    </location>
</feature>